<dbReference type="STRING" id="1316194.A0A1Q5UMR2"/>
<evidence type="ECO:0000313" key="6">
    <source>
        <dbReference type="EMBL" id="OKP13788.1"/>
    </source>
</evidence>
<dbReference type="EMBL" id="MNBE01000124">
    <property type="protein sequence ID" value="OKP13788.1"/>
    <property type="molecule type" value="Genomic_DNA"/>
</dbReference>
<dbReference type="PANTHER" id="PTHR42940">
    <property type="entry name" value="ALCOHOL DEHYDROGENASE 1-RELATED"/>
    <property type="match status" value="1"/>
</dbReference>
<evidence type="ECO:0000256" key="3">
    <source>
        <dbReference type="ARBA" id="ARBA00022833"/>
    </source>
</evidence>
<evidence type="ECO:0000313" key="7">
    <source>
        <dbReference type="Proteomes" id="UP000186955"/>
    </source>
</evidence>
<dbReference type="GO" id="GO:0005737">
    <property type="term" value="C:cytoplasm"/>
    <property type="evidence" value="ECO:0007669"/>
    <property type="project" value="TreeGrafter"/>
</dbReference>
<dbReference type="Pfam" id="PF00107">
    <property type="entry name" value="ADH_zinc_N"/>
    <property type="match status" value="1"/>
</dbReference>
<sequence length="52" mass="5653">MGIKPGSTVAIQGLGGLGHLAIQYANRFGFRVVAISRDDQKERFVRDLGAHE</sequence>
<evidence type="ECO:0000256" key="1">
    <source>
        <dbReference type="ARBA" id="ARBA00001947"/>
    </source>
</evidence>
<name>A0A1Q5UMR2_9EURO</name>
<evidence type="ECO:0000259" key="5">
    <source>
        <dbReference type="Pfam" id="PF00107"/>
    </source>
</evidence>
<keyword evidence="4" id="KW-0560">Oxidoreductase</keyword>
<dbReference type="GO" id="GO:0004022">
    <property type="term" value="F:alcohol dehydrogenase (NAD+) activity"/>
    <property type="evidence" value="ECO:0007669"/>
    <property type="project" value="TreeGrafter"/>
</dbReference>
<keyword evidence="3" id="KW-0862">Zinc</keyword>
<evidence type="ECO:0000256" key="4">
    <source>
        <dbReference type="ARBA" id="ARBA00023002"/>
    </source>
</evidence>
<dbReference type="PANTHER" id="PTHR42940:SF7">
    <property type="entry name" value="ALCOHOL DEHYDROGENASE-LIKE N-TERMINAL DOMAIN-CONTAINING PROTEIN"/>
    <property type="match status" value="1"/>
</dbReference>
<dbReference type="SUPFAM" id="SSF51735">
    <property type="entry name" value="NAD(P)-binding Rossmann-fold domains"/>
    <property type="match status" value="1"/>
</dbReference>
<feature type="domain" description="Alcohol dehydrogenase-like C-terminal" evidence="5">
    <location>
        <begin position="16"/>
        <end position="51"/>
    </location>
</feature>
<gene>
    <name evidence="6" type="ORF">PENSUB_519</name>
</gene>
<dbReference type="GO" id="GO:0046872">
    <property type="term" value="F:metal ion binding"/>
    <property type="evidence" value="ECO:0007669"/>
    <property type="project" value="UniProtKB-KW"/>
</dbReference>
<organism evidence="6 7">
    <name type="scientific">Penicillium subrubescens</name>
    <dbReference type="NCBI Taxonomy" id="1316194"/>
    <lineage>
        <taxon>Eukaryota</taxon>
        <taxon>Fungi</taxon>
        <taxon>Dikarya</taxon>
        <taxon>Ascomycota</taxon>
        <taxon>Pezizomycotina</taxon>
        <taxon>Eurotiomycetes</taxon>
        <taxon>Eurotiomycetidae</taxon>
        <taxon>Eurotiales</taxon>
        <taxon>Aspergillaceae</taxon>
        <taxon>Penicillium</taxon>
    </lineage>
</organism>
<reference evidence="6 7" key="1">
    <citation type="submission" date="2016-10" db="EMBL/GenBank/DDBJ databases">
        <title>Genome sequence of the ascomycete fungus Penicillium subrubescens.</title>
        <authorList>
            <person name="De Vries R.P."/>
            <person name="Peng M."/>
            <person name="Dilokpimol A."/>
            <person name="Hilden K."/>
            <person name="Makela M.R."/>
            <person name="Grigoriev I."/>
            <person name="Riley R."/>
            <person name="Granchi Z."/>
        </authorList>
    </citation>
    <scope>NUCLEOTIDE SEQUENCE [LARGE SCALE GENOMIC DNA]</scope>
    <source>
        <strain evidence="6 7">CBS 132785</strain>
    </source>
</reference>
<comment type="caution">
    <text evidence="6">The sequence shown here is derived from an EMBL/GenBank/DDBJ whole genome shotgun (WGS) entry which is preliminary data.</text>
</comment>
<proteinExistence type="predicted"/>
<evidence type="ECO:0000256" key="2">
    <source>
        <dbReference type="ARBA" id="ARBA00022723"/>
    </source>
</evidence>
<dbReference type="AlphaFoldDB" id="A0A1Q5UMR2"/>
<keyword evidence="2" id="KW-0479">Metal-binding</keyword>
<keyword evidence="7" id="KW-1185">Reference proteome</keyword>
<accession>A0A1Q5UMR2</accession>
<dbReference type="InterPro" id="IPR036291">
    <property type="entry name" value="NAD(P)-bd_dom_sf"/>
</dbReference>
<dbReference type="Proteomes" id="UP000186955">
    <property type="component" value="Unassembled WGS sequence"/>
</dbReference>
<dbReference type="InterPro" id="IPR013149">
    <property type="entry name" value="ADH-like_C"/>
</dbReference>
<comment type="cofactor">
    <cofactor evidence="1">
        <name>Zn(2+)</name>
        <dbReference type="ChEBI" id="CHEBI:29105"/>
    </cofactor>
</comment>
<dbReference type="Gene3D" id="3.40.50.720">
    <property type="entry name" value="NAD(P)-binding Rossmann-like Domain"/>
    <property type="match status" value="1"/>
</dbReference>
<protein>
    <submittedName>
        <fullName evidence="6">Alcohol dehydrogenase</fullName>
    </submittedName>
</protein>